<evidence type="ECO:0000256" key="4">
    <source>
        <dbReference type="ARBA" id="ARBA00022833"/>
    </source>
</evidence>
<feature type="compositionally biased region" description="Low complexity" evidence="6">
    <location>
        <begin position="559"/>
        <end position="571"/>
    </location>
</feature>
<keyword evidence="9" id="KW-1185">Reference proteome</keyword>
<dbReference type="InterPro" id="IPR036236">
    <property type="entry name" value="Znf_C2H2_sf"/>
</dbReference>
<feature type="region of interest" description="Disordered" evidence="6">
    <location>
        <begin position="1511"/>
        <end position="1599"/>
    </location>
</feature>
<comment type="caution">
    <text evidence="8">The sequence shown here is derived from an EMBL/GenBank/DDBJ whole genome shotgun (WGS) entry which is preliminary data.</text>
</comment>
<feature type="domain" description="C2H2-type" evidence="7">
    <location>
        <begin position="886"/>
        <end position="909"/>
    </location>
</feature>
<evidence type="ECO:0000256" key="1">
    <source>
        <dbReference type="ARBA" id="ARBA00022723"/>
    </source>
</evidence>
<reference evidence="8 9" key="1">
    <citation type="submission" date="2024-08" db="EMBL/GenBank/DDBJ databases">
        <authorList>
            <person name="Cucini C."/>
            <person name="Frati F."/>
        </authorList>
    </citation>
    <scope>NUCLEOTIDE SEQUENCE [LARGE SCALE GENOMIC DNA]</scope>
</reference>
<protein>
    <recommendedName>
        <fullName evidence="7">C2H2-type domain-containing protein</fullName>
    </recommendedName>
</protein>
<dbReference type="EMBL" id="CAXLJM020000164">
    <property type="protein sequence ID" value="CAL8146298.1"/>
    <property type="molecule type" value="Genomic_DNA"/>
</dbReference>
<feature type="compositionally biased region" description="Basic and acidic residues" evidence="6">
    <location>
        <begin position="275"/>
        <end position="296"/>
    </location>
</feature>
<dbReference type="PROSITE" id="PS50157">
    <property type="entry name" value="ZINC_FINGER_C2H2_2"/>
    <property type="match status" value="7"/>
</dbReference>
<feature type="domain" description="C2H2-type" evidence="7">
    <location>
        <begin position="1456"/>
        <end position="1481"/>
    </location>
</feature>
<organism evidence="8 9">
    <name type="scientific">Orchesella dallaii</name>
    <dbReference type="NCBI Taxonomy" id="48710"/>
    <lineage>
        <taxon>Eukaryota</taxon>
        <taxon>Metazoa</taxon>
        <taxon>Ecdysozoa</taxon>
        <taxon>Arthropoda</taxon>
        <taxon>Hexapoda</taxon>
        <taxon>Collembola</taxon>
        <taxon>Entomobryomorpha</taxon>
        <taxon>Entomobryoidea</taxon>
        <taxon>Orchesellidae</taxon>
        <taxon>Orchesellinae</taxon>
        <taxon>Orchesella</taxon>
    </lineage>
</organism>
<proteinExistence type="predicted"/>
<feature type="compositionally biased region" description="Pro residues" evidence="6">
    <location>
        <begin position="738"/>
        <end position="754"/>
    </location>
</feature>
<feature type="compositionally biased region" description="Acidic residues" evidence="6">
    <location>
        <begin position="1568"/>
        <end position="1586"/>
    </location>
</feature>
<evidence type="ECO:0000259" key="7">
    <source>
        <dbReference type="PROSITE" id="PS50157"/>
    </source>
</evidence>
<keyword evidence="4" id="KW-0862">Zinc</keyword>
<sequence>MEQDEDKDEAFQAKMMAPLPPLPSPQSQSSSSSSPDVKGKGNKLFIAEMDKSISEVINECVQVLQKDPREYHPFYLRTHKYVTLGVEKGYFKGEAKVESVWKKWDKYAVSQYKKSVSANRRKKKMEEEEEFDGPRSSYLRYILENKVYHGDKVIDIPRNEYQRKKKFKELEEMQKKLAKEAKGTNIRDDLKTRRAFFEHCKSMTFPGDVVKMNLLWTLFLTSADDSESEEEAVEDVEDKEEEEEVEKQAYSRWKPKVDKDDIYYRREMMMTAARKRVDDAKSKRREKTMTEEEKNDYRKRRNESKRRKRARMTEEERDAMRKMQNESRKKRMEKMTEEEKTVCRDRHREKMKLKRKCNPDSEEVARKKKERKEELRKQKYAEMTEDELNELKMKKYMYYVAYKAKLTKEDRLRMNRMKREQVKRSMTEEKKQAMTEWQRQWRHSLKGDKRERYIESVRKAVKKNWDRIKSNPEKYEKVKEKLNERQRKIVASETPEQRQKRLQRMRRYSAKKRLKKQHPGLSDQEIERKVEEFMATVVPTPIGAYQPRPQARKPKKEVSSSTKVSSKSPSPTLSPTPPPVTRTRRTYQNKRLQNHPPHELPTPAAPPILPPPHINTQTHPVCEYTLPYVSIPTGETGTGTTQFSLQFQPPPHNLMVEEKNQFCQIVNYSSVEPGCSTTTTSFYIPIETTTPNAEQFIQLSTIPETTCPASDSVSVDESSYHQDYDDDNDDFSPCELSEPPPLTPPSCAPPPPPQNNERISTPAPPTLQLELNQEQESPPVPPEEASVEDINNSQQKSKRHEKTKMCEECGGLYSSHYIQAHKDSHDPNSKVKCPQCPLEFRRGRGFWHHFARVHLQQDCDIDEEGNSNDGGGTSRHHQASKVPISFTCSICQQPYDSDANLKRHMYFSHGDGSNPTNFLVCPYCPKKFKQKCTLDDHIRRTHDGVADYRCDICGRDLQSAGKLWKHKVNYHKMTDLPPPPELEVITCEYCDEMVLRGYETHVKKRHPDMLSEFLKKNGSFPMPDVALSNEILGLPPGPNPYVICPVCQKEFRRSSLKRHLRNVHGKGKTKRFECQICRKVFKERYNLTEHLQCVHSKDSDPDSVSDVKSTRNPSDMVQCHICFKQLMSSSMVRHMQSKHPEGNGDERRFPCPKCGKEFKEKYHLKEHIIDVHEDIDEKIKAKKLFKLFLDRQSNSKKRINYKCVLCGDKGKGKHQMRAHLVTVHPHLYENLRKSNSLISLDCGECSESFGNEEEIRSHFESAHKDKCIRCPECSLVFLSSNKSSSTELQDHMRLTHDGNEDKEILQEVGMPRVRTKTGKSRRKKKPSIRFKYNCMRCDGDEGKFNQLEELSGHVKDKHPQNFWPCAYCKLMRYTERGLLFHRQMCKKRPRTDNEKEDGKLKKSTAKSLRNGQEEEEKLMMSFDRMPVACEICGKEIRLYSLSRHFLDVHGVKEEGWNCHICQKDFKRREYWISHMDVQHSGVGVDIDELVKKAVKLNVKDMSSLKILNIKGTKGNSEGKSTTTNKIKVEVNQDGRRKRRGKGGGVVTKRRARRVTRAVAKRKRQWSSESEDDDDDDEDEEEEGDDITNERETNGLEKQVRVRMIRLTEQEISEYIRHA</sequence>
<dbReference type="SUPFAM" id="SSF57667">
    <property type="entry name" value="beta-beta-alpha zinc fingers"/>
    <property type="match status" value="3"/>
</dbReference>
<evidence type="ECO:0000313" key="8">
    <source>
        <dbReference type="EMBL" id="CAL8146298.1"/>
    </source>
</evidence>
<feature type="compositionally biased region" description="Polar residues" evidence="6">
    <location>
        <begin position="704"/>
        <end position="717"/>
    </location>
</feature>
<feature type="compositionally biased region" description="Basic and acidic residues" evidence="6">
    <location>
        <begin position="1390"/>
        <end position="1400"/>
    </location>
</feature>
<gene>
    <name evidence="8" type="ORF">ODALV1_LOCUS30770</name>
</gene>
<feature type="domain" description="C2H2-type" evidence="7">
    <location>
        <begin position="1149"/>
        <end position="1177"/>
    </location>
</feature>
<feature type="region of interest" description="Disordered" evidence="6">
    <location>
        <begin position="1"/>
        <end position="41"/>
    </location>
</feature>
<evidence type="ECO:0000256" key="3">
    <source>
        <dbReference type="ARBA" id="ARBA00022771"/>
    </source>
</evidence>
<dbReference type="PANTHER" id="PTHR24379:SF127">
    <property type="entry name" value="BLOODY FINGERS-RELATED"/>
    <property type="match status" value="1"/>
</dbReference>
<feature type="compositionally biased region" description="Acidic residues" evidence="6">
    <location>
        <begin position="227"/>
        <end position="245"/>
    </location>
</feature>
<dbReference type="Proteomes" id="UP001642540">
    <property type="component" value="Unassembled WGS sequence"/>
</dbReference>
<dbReference type="PANTHER" id="PTHR24379">
    <property type="entry name" value="KRAB AND ZINC FINGER DOMAIN-CONTAINING"/>
    <property type="match status" value="1"/>
</dbReference>
<feature type="region of interest" description="Disordered" evidence="6">
    <location>
        <begin position="274"/>
        <end position="376"/>
    </location>
</feature>
<dbReference type="SMART" id="SM00355">
    <property type="entry name" value="ZnF_C2H2"/>
    <property type="match status" value="16"/>
</dbReference>
<feature type="compositionally biased region" description="Low complexity" evidence="6">
    <location>
        <begin position="25"/>
        <end position="35"/>
    </location>
</feature>
<evidence type="ECO:0000313" key="9">
    <source>
        <dbReference type="Proteomes" id="UP001642540"/>
    </source>
</evidence>
<feature type="compositionally biased region" description="Basic and acidic residues" evidence="6">
    <location>
        <begin position="1587"/>
        <end position="1599"/>
    </location>
</feature>
<evidence type="ECO:0000256" key="5">
    <source>
        <dbReference type="PROSITE-ProRule" id="PRU00042"/>
    </source>
</evidence>
<feature type="compositionally biased region" description="Basic and acidic residues" evidence="6">
    <location>
        <begin position="311"/>
        <end position="348"/>
    </location>
</feature>
<feature type="domain" description="C2H2-type" evidence="7">
    <location>
        <begin position="1072"/>
        <end position="1100"/>
    </location>
</feature>
<feature type="domain" description="C2H2-type" evidence="7">
    <location>
        <begin position="948"/>
        <end position="971"/>
    </location>
</feature>
<name>A0ABP1S7M7_9HEXA</name>
<feature type="region of interest" description="Disordered" evidence="6">
    <location>
        <begin position="227"/>
        <end position="247"/>
    </location>
</feature>
<feature type="region of interest" description="Disordered" evidence="6">
    <location>
        <begin position="486"/>
        <end position="525"/>
    </location>
</feature>
<feature type="compositionally biased region" description="Basic residues" evidence="6">
    <location>
        <begin position="1535"/>
        <end position="1564"/>
    </location>
</feature>
<evidence type="ECO:0000256" key="2">
    <source>
        <dbReference type="ARBA" id="ARBA00022737"/>
    </source>
</evidence>
<keyword evidence="1" id="KW-0479">Metal-binding</keyword>
<feature type="region of interest" description="Disordered" evidence="6">
    <location>
        <begin position="541"/>
        <end position="583"/>
    </location>
</feature>
<dbReference type="Pfam" id="PF00096">
    <property type="entry name" value="zf-C2H2"/>
    <property type="match status" value="3"/>
</dbReference>
<keyword evidence="2" id="KW-0677">Repeat</keyword>
<feature type="domain" description="C2H2-type" evidence="7">
    <location>
        <begin position="1240"/>
        <end position="1263"/>
    </location>
</feature>
<dbReference type="Gene3D" id="3.30.160.60">
    <property type="entry name" value="Classic Zinc Finger"/>
    <property type="match status" value="5"/>
</dbReference>
<keyword evidence="3 5" id="KW-0863">Zinc-finger</keyword>
<accession>A0ABP1S7M7</accession>
<feature type="region of interest" description="Disordered" evidence="6">
    <location>
        <begin position="1389"/>
        <end position="1413"/>
    </location>
</feature>
<feature type="compositionally biased region" description="Basic residues" evidence="6">
    <location>
        <begin position="297"/>
        <end position="310"/>
    </location>
</feature>
<feature type="compositionally biased region" description="Polar residues" evidence="6">
    <location>
        <begin position="1513"/>
        <end position="1525"/>
    </location>
</feature>
<feature type="domain" description="C2H2-type" evidence="7">
    <location>
        <begin position="919"/>
        <end position="947"/>
    </location>
</feature>
<dbReference type="InterPro" id="IPR013087">
    <property type="entry name" value="Znf_C2H2_type"/>
</dbReference>
<feature type="compositionally biased region" description="Basic and acidic residues" evidence="6">
    <location>
        <begin position="357"/>
        <end position="376"/>
    </location>
</feature>
<feature type="compositionally biased region" description="Basic residues" evidence="6">
    <location>
        <begin position="500"/>
        <end position="518"/>
    </location>
</feature>
<feature type="region of interest" description="Disordered" evidence="6">
    <location>
        <begin position="704"/>
        <end position="801"/>
    </location>
</feature>
<evidence type="ECO:0000256" key="6">
    <source>
        <dbReference type="SAM" id="MobiDB-lite"/>
    </source>
</evidence>
<dbReference type="PROSITE" id="PS00028">
    <property type="entry name" value="ZINC_FINGER_C2H2_1"/>
    <property type="match status" value="8"/>
</dbReference>